<feature type="domain" description="Integrase zinc-binding" evidence="1">
    <location>
        <begin position="1"/>
        <end position="51"/>
    </location>
</feature>
<organism evidence="2 3">
    <name type="scientific">Vigna angularis var. angularis</name>
    <dbReference type="NCBI Taxonomy" id="157739"/>
    <lineage>
        <taxon>Eukaryota</taxon>
        <taxon>Viridiplantae</taxon>
        <taxon>Streptophyta</taxon>
        <taxon>Embryophyta</taxon>
        <taxon>Tracheophyta</taxon>
        <taxon>Spermatophyta</taxon>
        <taxon>Magnoliopsida</taxon>
        <taxon>eudicotyledons</taxon>
        <taxon>Gunneridae</taxon>
        <taxon>Pentapetalae</taxon>
        <taxon>rosids</taxon>
        <taxon>fabids</taxon>
        <taxon>Fabales</taxon>
        <taxon>Fabaceae</taxon>
        <taxon>Papilionoideae</taxon>
        <taxon>50 kb inversion clade</taxon>
        <taxon>NPAAA clade</taxon>
        <taxon>indigoferoid/millettioid clade</taxon>
        <taxon>Phaseoleae</taxon>
        <taxon>Vigna</taxon>
    </lineage>
</organism>
<evidence type="ECO:0000313" key="2">
    <source>
        <dbReference type="EMBL" id="BAT88435.1"/>
    </source>
</evidence>
<protein>
    <recommendedName>
        <fullName evidence="1">Integrase zinc-binding domain-containing protein</fullName>
    </recommendedName>
</protein>
<keyword evidence="3" id="KW-1185">Reference proteome</keyword>
<reference evidence="2 3" key="1">
    <citation type="journal article" date="2015" name="Sci. Rep.">
        <title>The power of single molecule real-time sequencing technology in the de novo assembly of a eukaryotic genome.</title>
        <authorList>
            <person name="Sakai H."/>
            <person name="Naito K."/>
            <person name="Ogiso-Tanaka E."/>
            <person name="Takahashi Y."/>
            <person name="Iseki K."/>
            <person name="Muto C."/>
            <person name="Satou K."/>
            <person name="Teruya K."/>
            <person name="Shiroma A."/>
            <person name="Shimoji M."/>
            <person name="Hirano T."/>
            <person name="Itoh T."/>
            <person name="Kaga A."/>
            <person name="Tomooka N."/>
        </authorList>
    </citation>
    <scope>NUCLEOTIDE SEQUENCE [LARGE SCALE GENOMIC DNA]</scope>
    <source>
        <strain evidence="3">cv. Shumari</strain>
    </source>
</reference>
<evidence type="ECO:0000313" key="3">
    <source>
        <dbReference type="Proteomes" id="UP000291084"/>
    </source>
</evidence>
<name>A0A0S3S6I3_PHAAN</name>
<dbReference type="PANTHER" id="PTHR47266">
    <property type="entry name" value="ENDONUCLEASE-RELATED"/>
    <property type="match status" value="1"/>
</dbReference>
<gene>
    <name evidence="2" type="primary">Vigan.05G192500</name>
    <name evidence="2" type="ORF">VIGAN_05192500</name>
</gene>
<dbReference type="Gene3D" id="1.10.340.70">
    <property type="match status" value="1"/>
</dbReference>
<accession>A0A0S3S6I3</accession>
<dbReference type="Proteomes" id="UP000291084">
    <property type="component" value="Chromosome 5"/>
</dbReference>
<dbReference type="Pfam" id="PF17921">
    <property type="entry name" value="Integrase_H2C2"/>
    <property type="match status" value="1"/>
</dbReference>
<dbReference type="InterPro" id="IPR041588">
    <property type="entry name" value="Integrase_H2C2"/>
</dbReference>
<dbReference type="AlphaFoldDB" id="A0A0S3S6I3"/>
<proteinExistence type="predicted"/>
<sequence length="70" mass="8119">MEEGHKSHFSMHPSMTKMYQDLKKSFWWSGMKRDVAQFVASCLICQKGKSRTSKTWRFVATVGDSRVEMG</sequence>
<dbReference type="EMBL" id="AP015038">
    <property type="protein sequence ID" value="BAT88435.1"/>
    <property type="molecule type" value="Genomic_DNA"/>
</dbReference>
<dbReference type="InterPro" id="IPR052160">
    <property type="entry name" value="Gypsy_RT_Integrase-like"/>
</dbReference>
<evidence type="ECO:0000259" key="1">
    <source>
        <dbReference type="Pfam" id="PF17921"/>
    </source>
</evidence>